<keyword evidence="6 10" id="KW-0158">Chromosome</keyword>
<dbReference type="PRINTS" id="PR00623">
    <property type="entry name" value="HISTONEH4"/>
</dbReference>
<evidence type="ECO:0000256" key="10">
    <source>
        <dbReference type="RuleBase" id="RU000528"/>
    </source>
</evidence>
<comment type="subcellular location">
    <subcellularLocation>
        <location evidence="3">Chromosome</location>
    </subcellularLocation>
    <subcellularLocation>
        <location evidence="2">Nucleus</location>
    </subcellularLocation>
</comment>
<accession>A0A914QJN1</accession>
<dbReference type="WBParaSite" id="PDA_v2.g3392.t1">
    <property type="protein sequence ID" value="PDA_v2.g3392.t1"/>
    <property type="gene ID" value="PDA_v2.g3392"/>
</dbReference>
<reference evidence="13" key="1">
    <citation type="submission" date="2022-11" db="UniProtKB">
        <authorList>
            <consortium name="WormBaseParasite"/>
        </authorList>
    </citation>
    <scope>IDENTIFICATION</scope>
</reference>
<keyword evidence="7 10" id="KW-0238">DNA-binding</keyword>
<feature type="region of interest" description="Disordered" evidence="11">
    <location>
        <begin position="1"/>
        <end position="20"/>
    </location>
</feature>
<dbReference type="GO" id="GO:0046982">
    <property type="term" value="F:protein heterodimerization activity"/>
    <property type="evidence" value="ECO:0007669"/>
    <property type="project" value="InterPro"/>
</dbReference>
<evidence type="ECO:0000256" key="2">
    <source>
        <dbReference type="ARBA" id="ARBA00004123"/>
    </source>
</evidence>
<protein>
    <recommendedName>
        <fullName evidence="5 10">Histone H4</fullName>
    </recommendedName>
</protein>
<evidence type="ECO:0000313" key="13">
    <source>
        <dbReference type="WBParaSite" id="PDA_v2.g3392.t1"/>
    </source>
</evidence>
<dbReference type="AlphaFoldDB" id="A0A914QJN1"/>
<evidence type="ECO:0000256" key="3">
    <source>
        <dbReference type="ARBA" id="ARBA00004286"/>
    </source>
</evidence>
<comment type="subunit">
    <text evidence="10">The nucleosome is a histone octamer containing two molecules each of H2A, H2B, H3 and H4 assembled in one H3-H4 heterotetramer and two H2A-H2B heterodimers. The octamer wraps approximately 147 bp of DNA.</text>
</comment>
<evidence type="ECO:0000256" key="6">
    <source>
        <dbReference type="ARBA" id="ARBA00022454"/>
    </source>
</evidence>
<dbReference type="Proteomes" id="UP000887578">
    <property type="component" value="Unplaced"/>
</dbReference>
<sequence length="159" mass="17542">MVRKRSGPNRFSPSPLATTTKSIIITTNTTADANNIEVPTQQSSPPTVDTVDDVNQIVIPKATPTAANTTIGIQVQRGIKRHPKIEKINGMSTCSIKRLARRAGVSRVSKQIIPPIREILKEYVTDVMSDAIQITGQRKTVTCMDVLYALKRRGNTLYR</sequence>
<evidence type="ECO:0000256" key="7">
    <source>
        <dbReference type="ARBA" id="ARBA00023125"/>
    </source>
</evidence>
<dbReference type="GO" id="GO:0005634">
    <property type="term" value="C:nucleus"/>
    <property type="evidence" value="ECO:0007669"/>
    <property type="project" value="UniProtKB-SubCell"/>
</dbReference>
<proteinExistence type="inferred from homology"/>
<evidence type="ECO:0000256" key="4">
    <source>
        <dbReference type="ARBA" id="ARBA00006564"/>
    </source>
</evidence>
<dbReference type="CDD" id="cd22912">
    <property type="entry name" value="HFD_H4"/>
    <property type="match status" value="1"/>
</dbReference>
<keyword evidence="12" id="KW-1185">Reference proteome</keyword>
<dbReference type="InterPro" id="IPR009072">
    <property type="entry name" value="Histone-fold"/>
</dbReference>
<evidence type="ECO:0000256" key="9">
    <source>
        <dbReference type="ARBA" id="ARBA00023269"/>
    </source>
</evidence>
<dbReference type="Gene3D" id="1.10.20.10">
    <property type="entry name" value="Histone, subunit A"/>
    <property type="match status" value="1"/>
</dbReference>
<dbReference type="SUPFAM" id="SSF47113">
    <property type="entry name" value="Histone-fold"/>
    <property type="match status" value="1"/>
</dbReference>
<keyword evidence="9 10" id="KW-0544">Nucleosome core</keyword>
<dbReference type="GO" id="GO:0000786">
    <property type="term" value="C:nucleosome"/>
    <property type="evidence" value="ECO:0007669"/>
    <property type="project" value="UniProtKB-KW"/>
</dbReference>
<comment type="similarity">
    <text evidence="4 10">Belongs to the histone H4 family.</text>
</comment>
<evidence type="ECO:0000256" key="8">
    <source>
        <dbReference type="ARBA" id="ARBA00023242"/>
    </source>
</evidence>
<evidence type="ECO:0000313" key="12">
    <source>
        <dbReference type="Proteomes" id="UP000887578"/>
    </source>
</evidence>
<dbReference type="SMART" id="SM00417">
    <property type="entry name" value="H4"/>
    <property type="match status" value="1"/>
</dbReference>
<evidence type="ECO:0000256" key="5">
    <source>
        <dbReference type="ARBA" id="ARBA00020836"/>
    </source>
</evidence>
<name>A0A914QJN1_9BILA</name>
<evidence type="ECO:0000256" key="1">
    <source>
        <dbReference type="ARBA" id="ARBA00002001"/>
    </source>
</evidence>
<dbReference type="InterPro" id="IPR001951">
    <property type="entry name" value="Histone_H4"/>
</dbReference>
<organism evidence="12 13">
    <name type="scientific">Panagrolaimus davidi</name>
    <dbReference type="NCBI Taxonomy" id="227884"/>
    <lineage>
        <taxon>Eukaryota</taxon>
        <taxon>Metazoa</taxon>
        <taxon>Ecdysozoa</taxon>
        <taxon>Nematoda</taxon>
        <taxon>Chromadorea</taxon>
        <taxon>Rhabditida</taxon>
        <taxon>Tylenchina</taxon>
        <taxon>Panagrolaimomorpha</taxon>
        <taxon>Panagrolaimoidea</taxon>
        <taxon>Panagrolaimidae</taxon>
        <taxon>Panagrolaimus</taxon>
    </lineage>
</organism>
<dbReference type="GO" id="GO:0030527">
    <property type="term" value="F:structural constituent of chromatin"/>
    <property type="evidence" value="ECO:0007669"/>
    <property type="project" value="InterPro"/>
</dbReference>
<dbReference type="GO" id="GO:0003677">
    <property type="term" value="F:DNA binding"/>
    <property type="evidence" value="ECO:0007669"/>
    <property type="project" value="UniProtKB-KW"/>
</dbReference>
<keyword evidence="8 10" id="KW-0539">Nucleus</keyword>
<evidence type="ECO:0000256" key="11">
    <source>
        <dbReference type="SAM" id="MobiDB-lite"/>
    </source>
</evidence>
<dbReference type="PANTHER" id="PTHR10484">
    <property type="entry name" value="HISTONE H4"/>
    <property type="match status" value="1"/>
</dbReference>
<comment type="function">
    <text evidence="1 10">Core component of nucleosome. Nucleosomes wrap and compact DNA into chromatin, limiting DNA accessibility to the cellular machineries which require DNA as a template. Histones thereby play a central role in transcription regulation, DNA repair, DNA replication and chromosomal stability. DNA accessibility is regulated via a complex set of post-translational modifications of histones, also called histone code, and nucleosome remodeling.</text>
</comment>